<keyword evidence="6 15" id="KW-1163">Viral penetration into host nucleus</keyword>
<evidence type="ECO:0000256" key="10">
    <source>
        <dbReference type="ARBA" id="ARBA00023125"/>
    </source>
</evidence>
<evidence type="ECO:0000256" key="15">
    <source>
        <dbReference type="RuleBase" id="RU363025"/>
    </source>
</evidence>
<evidence type="ECO:0000256" key="8">
    <source>
        <dbReference type="ARBA" id="ARBA00022562"/>
    </source>
</evidence>
<comment type="function">
    <text evidence="15">Binds the genomic viral ssDNA and shuttles it into and out of the cell nucleus.</text>
</comment>
<sequence>MPARTGSRRRPRSDWGWDSRSRRRVRPRTNYVPRGPRVSRPSLQVDQDSFSGNSVIAVPYTDGVVGLMTNFTRGSEESSRHTSETILYKVSLDFYITVDAAFQKYSGKSVNVCWLVYDAQPSSAQPSCKSIFAYDANLATQPLTWKVGREVCHRFVVKRRWVFTLETNGYVAGTDLTGKAAVPPCNRSIYFHKFCKRLGCRTEWKNTAGGGLGDIKTGAMYLAFASGNQMSFTVGGTIRKYFKSVGNQ</sequence>
<evidence type="ECO:0000256" key="11">
    <source>
        <dbReference type="ARBA" id="ARBA00023296"/>
    </source>
</evidence>
<dbReference type="PRINTS" id="PR00223">
    <property type="entry name" value="GEMCOATARBR1"/>
</dbReference>
<dbReference type="GO" id="GO:0003677">
    <property type="term" value="F:DNA binding"/>
    <property type="evidence" value="ECO:0007669"/>
    <property type="project" value="UniProtKB-KW"/>
</dbReference>
<comment type="subcellular location">
    <subcellularLocation>
        <location evidence="1 15">Host nucleus</location>
    </subcellularLocation>
    <subcellularLocation>
        <location evidence="2 15">Virion</location>
    </subcellularLocation>
</comment>
<dbReference type="GO" id="GO:0042025">
    <property type="term" value="C:host cell nucleus"/>
    <property type="evidence" value="ECO:0007669"/>
    <property type="project" value="UniProtKB-SubCell"/>
</dbReference>
<protein>
    <recommendedName>
        <fullName evidence="4 15">Capsid protein</fullName>
    </recommendedName>
    <alternativeName>
        <fullName evidence="13 15">Coat protein</fullName>
    </alternativeName>
</protein>
<evidence type="ECO:0000256" key="13">
    <source>
        <dbReference type="ARBA" id="ARBA00031336"/>
    </source>
</evidence>
<keyword evidence="5 15" id="KW-1140">T=1 icosahedral capsid protein</keyword>
<keyword evidence="11 15" id="KW-1160">Virus entry into host cell</keyword>
<evidence type="ECO:0000256" key="12">
    <source>
        <dbReference type="ARBA" id="ARBA00025657"/>
    </source>
</evidence>
<evidence type="ECO:0000256" key="14">
    <source>
        <dbReference type="ARBA" id="ARBA00046791"/>
    </source>
</evidence>
<dbReference type="RefSeq" id="YP_010087742.1">
    <property type="nucleotide sequence ID" value="NC_055573.1"/>
</dbReference>
<dbReference type="GO" id="GO:0005198">
    <property type="term" value="F:structural molecule activity"/>
    <property type="evidence" value="ECO:0007669"/>
    <property type="project" value="InterPro"/>
</dbReference>
<comment type="function">
    <text evidence="15">Encapsidates the viral genome into characteristic twinned ('geminate') particles. Plays a role in protection of the genome from degradation, virus acquisition and transmission by insect vectors, infectivity, and systemic movement. The CP of monopartite geminiviruses is absolutely essential for virus movement.</text>
</comment>
<feature type="compositionally biased region" description="Basic residues" evidence="16">
    <location>
        <begin position="1"/>
        <end position="11"/>
    </location>
</feature>
<dbReference type="InterPro" id="IPR000263">
    <property type="entry name" value="GV_A/BR1_coat"/>
</dbReference>
<evidence type="ECO:0000313" key="18">
    <source>
        <dbReference type="EMBL" id="QDO73343.1"/>
    </source>
</evidence>
<dbReference type="KEGG" id="vg:65103045"/>
<evidence type="ECO:0000256" key="2">
    <source>
        <dbReference type="ARBA" id="ARBA00004328"/>
    </source>
</evidence>
<dbReference type="Proteomes" id="UP000680321">
    <property type="component" value="Segment"/>
</dbReference>
<keyword evidence="7 15" id="KW-0167">Capsid protein</keyword>
<dbReference type="EMBL" id="MK546381">
    <property type="protein sequence ID" value="QDO73340.1"/>
    <property type="molecule type" value="Genomic_DNA"/>
</dbReference>
<organism evidence="18">
    <name type="scientific">Sorghum arundinaceum associated virus</name>
    <dbReference type="NCBI Taxonomy" id="2596883"/>
    <lineage>
        <taxon>Viruses</taxon>
        <taxon>Monodnaviria</taxon>
        <taxon>Shotokuvirae</taxon>
        <taxon>Cressdnaviricota</taxon>
        <taxon>Repensiviricetes</taxon>
        <taxon>Geplafuvirales</taxon>
        <taxon>Geminiviridae</taxon>
        <taxon>Mastrevirus</taxon>
        <taxon>Mastrevirus sorghi</taxon>
    </lineage>
</organism>
<evidence type="ECO:0000256" key="3">
    <source>
        <dbReference type="ARBA" id="ARBA00005468"/>
    </source>
</evidence>
<accession>A0A516F3K1</accession>
<dbReference type="GO" id="GO:0039615">
    <property type="term" value="C:T=1 icosahedral viral capsid"/>
    <property type="evidence" value="ECO:0007669"/>
    <property type="project" value="UniProtKB-KW"/>
</dbReference>
<comment type="subunit">
    <text evidence="14 15">Homomultimer. Interacts with the movement protein. Binds to single-stranded and double-stranded viral DNA.</text>
</comment>
<keyword evidence="10 15" id="KW-0238">DNA-binding</keyword>
<keyword evidence="9 15" id="KW-0946">Virion</keyword>
<evidence type="ECO:0000256" key="16">
    <source>
        <dbReference type="SAM" id="MobiDB-lite"/>
    </source>
</evidence>
<evidence type="ECO:0000313" key="17">
    <source>
        <dbReference type="EMBL" id="QDO73340.1"/>
    </source>
</evidence>
<comment type="function">
    <text evidence="12">Encapsidates the viral genome into characteristic twinned ('geminate') particles. Binds the genomic viral ssDNA and shuttles it into and out of the cell nucleus. Plays a role in protection of the genome from degradation, virus acquisition and transmission by insect vectors, infectivity, and systemic movement. The CP of monopartite geminiviruses is absolutely essential for virus movement.</text>
</comment>
<evidence type="ECO:0000256" key="6">
    <source>
        <dbReference type="ARBA" id="ARBA00022524"/>
    </source>
</evidence>
<keyword evidence="8 15" id="KW-1048">Host nucleus</keyword>
<evidence type="ECO:0000256" key="4">
    <source>
        <dbReference type="ARBA" id="ARBA00018091"/>
    </source>
</evidence>
<keyword evidence="19" id="KW-1185">Reference proteome</keyword>
<dbReference type="GO" id="GO:0043657">
    <property type="term" value="C:host cell"/>
    <property type="evidence" value="ECO:0007669"/>
    <property type="project" value="GOC"/>
</dbReference>
<proteinExistence type="inferred from homology"/>
<dbReference type="Gene3D" id="2.60.120.20">
    <property type="match status" value="1"/>
</dbReference>
<evidence type="ECO:0000313" key="19">
    <source>
        <dbReference type="Proteomes" id="UP000680321"/>
    </source>
</evidence>
<dbReference type="Pfam" id="PF00844">
    <property type="entry name" value="Gemini_coat"/>
    <property type="match status" value="1"/>
</dbReference>
<name>A0A516F3K1_9GEMI</name>
<dbReference type="InterPro" id="IPR000143">
    <property type="entry name" value="Gemcoat_MSV"/>
</dbReference>
<evidence type="ECO:0000256" key="1">
    <source>
        <dbReference type="ARBA" id="ARBA00004147"/>
    </source>
</evidence>
<evidence type="ECO:0000256" key="9">
    <source>
        <dbReference type="ARBA" id="ARBA00022844"/>
    </source>
</evidence>
<evidence type="ECO:0000256" key="5">
    <source>
        <dbReference type="ARBA" id="ARBA00022431"/>
    </source>
</evidence>
<dbReference type="GO" id="GO:0075732">
    <property type="term" value="P:viral penetration into host nucleus"/>
    <property type="evidence" value="ECO:0007669"/>
    <property type="project" value="UniProtKB-KW"/>
</dbReference>
<feature type="region of interest" description="Disordered" evidence="16">
    <location>
        <begin position="1"/>
        <end position="44"/>
    </location>
</feature>
<dbReference type="GO" id="GO:0046718">
    <property type="term" value="P:symbiont entry into host cell"/>
    <property type="evidence" value="ECO:0007669"/>
    <property type="project" value="UniProtKB-KW"/>
</dbReference>
<dbReference type="InterPro" id="IPR029053">
    <property type="entry name" value="Viral_coat"/>
</dbReference>
<comment type="similarity">
    <text evidence="3 15">Belongs to the geminiviridae capsid protein family.</text>
</comment>
<reference evidence="18 19" key="1">
    <citation type="submission" date="2019-02" db="EMBL/GenBank/DDBJ databases">
        <title>Exploring the diversity of Poaceae-infecting mastreviruses from Reunion Island using a viral metagenomics-based approach.</title>
        <authorList>
            <person name="Claverie S."/>
            <person name="Ouattara A."/>
            <person name="Hoarau M."/>
            <person name="Filloux D."/>
            <person name="Varsani A."/>
            <person name="Roumagnac P."/>
            <person name="Martin D.P."/>
            <person name="Lett J.M."/>
            <person name="Lefeuvre P."/>
        </authorList>
    </citation>
    <scope>NUCLEOTIDE SEQUENCE</scope>
    <source>
        <strain evidence="17">Reunion-Bassin plat-RE034-2014</strain>
        <strain evidence="18">Reunion-Bassin plat-RE084-2014</strain>
    </source>
</reference>
<dbReference type="PRINTS" id="PR00226">
    <property type="entry name" value="GEMCOATMSV"/>
</dbReference>
<dbReference type="EMBL" id="MK546382">
    <property type="protein sequence ID" value="QDO73343.1"/>
    <property type="molecule type" value="Genomic_DNA"/>
</dbReference>
<evidence type="ECO:0000256" key="7">
    <source>
        <dbReference type="ARBA" id="ARBA00022561"/>
    </source>
</evidence>
<dbReference type="GeneID" id="65103045"/>